<protein>
    <submittedName>
        <fullName evidence="4">TetR/AcrR family transcriptional regulator</fullName>
    </submittedName>
</protein>
<dbReference type="OrthoDB" id="9816296at2"/>
<organism evidence="4 5">
    <name type="scientific">Aeromicrobium fastidiosum</name>
    <dbReference type="NCBI Taxonomy" id="52699"/>
    <lineage>
        <taxon>Bacteria</taxon>
        <taxon>Bacillati</taxon>
        <taxon>Actinomycetota</taxon>
        <taxon>Actinomycetes</taxon>
        <taxon>Propionibacteriales</taxon>
        <taxon>Nocardioidaceae</taxon>
        <taxon>Aeromicrobium</taxon>
    </lineage>
</organism>
<sequence length="205" mass="22391">MPQTSPRRSQQQRSTVTRARIIDATVASLLELGYAATTISRVQERAGVARGTLLHHFPHRASLLVAVVEDVASRRLHVLSDADGAARPHGSGWDAAVDLVWRDLQSPAFLAVLELWVAARTDPDLRSALVPVERTVFEAVHRAVTTLVADTDPRVPTVVQFTIDLLTGSAMTTLLVDDGSQQLLVERWRRAIPVLLGQADAADWV</sequence>
<evidence type="ECO:0000259" key="3">
    <source>
        <dbReference type="PROSITE" id="PS50977"/>
    </source>
</evidence>
<evidence type="ECO:0000313" key="4">
    <source>
        <dbReference type="EMBL" id="KAA1380009.1"/>
    </source>
</evidence>
<dbReference type="SUPFAM" id="SSF46689">
    <property type="entry name" value="Homeodomain-like"/>
    <property type="match status" value="1"/>
</dbReference>
<gene>
    <name evidence="4" type="ORF">ESP62_002040</name>
</gene>
<comment type="caution">
    <text evidence="4">The sequence shown here is derived from an EMBL/GenBank/DDBJ whole genome shotgun (WGS) entry which is preliminary data.</text>
</comment>
<dbReference type="Gene3D" id="1.10.357.10">
    <property type="entry name" value="Tetracycline Repressor, domain 2"/>
    <property type="match status" value="1"/>
</dbReference>
<dbReference type="PROSITE" id="PS50977">
    <property type="entry name" value="HTH_TETR_2"/>
    <property type="match status" value="1"/>
</dbReference>
<dbReference type="GO" id="GO:0003700">
    <property type="term" value="F:DNA-binding transcription factor activity"/>
    <property type="evidence" value="ECO:0007669"/>
    <property type="project" value="TreeGrafter"/>
</dbReference>
<keyword evidence="1 2" id="KW-0238">DNA-binding</keyword>
<dbReference type="InterPro" id="IPR050109">
    <property type="entry name" value="HTH-type_TetR-like_transc_reg"/>
</dbReference>
<evidence type="ECO:0000256" key="2">
    <source>
        <dbReference type="PROSITE-ProRule" id="PRU00335"/>
    </source>
</evidence>
<dbReference type="InterPro" id="IPR009057">
    <property type="entry name" value="Homeodomain-like_sf"/>
</dbReference>
<proteinExistence type="predicted"/>
<dbReference type="AlphaFoldDB" id="A0A641APZ9"/>
<name>A0A641APZ9_9ACTN</name>
<dbReference type="RefSeq" id="WP_129180065.1">
    <property type="nucleotide sequence ID" value="NZ_JAGIOG010000001.1"/>
</dbReference>
<dbReference type="GO" id="GO:0000976">
    <property type="term" value="F:transcription cis-regulatory region binding"/>
    <property type="evidence" value="ECO:0007669"/>
    <property type="project" value="TreeGrafter"/>
</dbReference>
<feature type="domain" description="HTH tetR-type" evidence="3">
    <location>
        <begin position="15"/>
        <end position="75"/>
    </location>
</feature>
<dbReference type="EMBL" id="SDPP02000001">
    <property type="protein sequence ID" value="KAA1380009.1"/>
    <property type="molecule type" value="Genomic_DNA"/>
</dbReference>
<dbReference type="PANTHER" id="PTHR30055:SF226">
    <property type="entry name" value="HTH-TYPE TRANSCRIPTIONAL REGULATOR PKSA"/>
    <property type="match status" value="1"/>
</dbReference>
<accession>A0A641APZ9</accession>
<keyword evidence="5" id="KW-1185">Reference proteome</keyword>
<dbReference type="Pfam" id="PF00440">
    <property type="entry name" value="TetR_N"/>
    <property type="match status" value="1"/>
</dbReference>
<evidence type="ECO:0000313" key="5">
    <source>
        <dbReference type="Proteomes" id="UP001515100"/>
    </source>
</evidence>
<dbReference type="PRINTS" id="PR00455">
    <property type="entry name" value="HTHTETR"/>
</dbReference>
<dbReference type="PANTHER" id="PTHR30055">
    <property type="entry name" value="HTH-TYPE TRANSCRIPTIONAL REGULATOR RUTR"/>
    <property type="match status" value="1"/>
</dbReference>
<evidence type="ECO:0000256" key="1">
    <source>
        <dbReference type="ARBA" id="ARBA00023125"/>
    </source>
</evidence>
<dbReference type="Proteomes" id="UP001515100">
    <property type="component" value="Unassembled WGS sequence"/>
</dbReference>
<dbReference type="InterPro" id="IPR001647">
    <property type="entry name" value="HTH_TetR"/>
</dbReference>
<reference evidence="4" key="1">
    <citation type="submission" date="2019-09" db="EMBL/GenBank/DDBJ databases">
        <authorList>
            <person name="Li J."/>
        </authorList>
    </citation>
    <scope>NUCLEOTIDE SEQUENCE [LARGE SCALE GENOMIC DNA]</scope>
    <source>
        <strain evidence="4">NRBC 14897</strain>
    </source>
</reference>
<feature type="DNA-binding region" description="H-T-H motif" evidence="2">
    <location>
        <begin position="38"/>
        <end position="57"/>
    </location>
</feature>